<dbReference type="PROSITE" id="PS00086">
    <property type="entry name" value="CYTOCHROME_P450"/>
    <property type="match status" value="1"/>
</dbReference>
<dbReference type="InterPro" id="IPR002397">
    <property type="entry name" value="Cyt_P450_B"/>
</dbReference>
<keyword evidence="9 18" id="KW-0503">Monooxygenase</keyword>
<evidence type="ECO:0000256" key="9">
    <source>
        <dbReference type="ARBA" id="ARBA00023033"/>
    </source>
</evidence>
<comment type="cofactor">
    <cofactor evidence="1">
        <name>heme</name>
        <dbReference type="ChEBI" id="CHEBI:30413"/>
    </cofactor>
</comment>
<comment type="similarity">
    <text evidence="2 18">Belongs to the cytochrome P450 family.</text>
</comment>
<dbReference type="GO" id="GO:0020037">
    <property type="term" value="F:heme binding"/>
    <property type="evidence" value="ECO:0007669"/>
    <property type="project" value="InterPro"/>
</dbReference>
<evidence type="ECO:0000256" key="5">
    <source>
        <dbReference type="ARBA" id="ARBA00022723"/>
    </source>
</evidence>
<reference evidence="19 20" key="1">
    <citation type="journal article" date="2019" name="Emerg. Microbes Infect.">
        <title>Comprehensive subspecies identification of 175 nontuberculous mycobacteria species based on 7547 genomic profiles.</title>
        <authorList>
            <person name="Matsumoto Y."/>
            <person name="Kinjo T."/>
            <person name="Motooka D."/>
            <person name="Nabeya D."/>
            <person name="Jung N."/>
            <person name="Uechi K."/>
            <person name="Horii T."/>
            <person name="Iida T."/>
            <person name="Fujita J."/>
            <person name="Nakamura S."/>
        </authorList>
    </citation>
    <scope>NUCLEOTIDE SEQUENCE [LARGE SCALE GENOMIC DNA]</scope>
    <source>
        <strain evidence="19 20">JCM 12603</strain>
    </source>
</reference>
<keyword evidence="3" id="KW-0153">Cholesterol metabolism</keyword>
<gene>
    <name evidence="19" type="ORF">MPOR_42990</name>
</gene>
<keyword evidence="5 18" id="KW-0479">Metal-binding</keyword>
<evidence type="ECO:0000256" key="15">
    <source>
        <dbReference type="ARBA" id="ARBA00079588"/>
    </source>
</evidence>
<dbReference type="RefSeq" id="WP_163677356.1">
    <property type="nucleotide sequence ID" value="NZ_AP022570.1"/>
</dbReference>
<dbReference type="SUPFAM" id="SSF48264">
    <property type="entry name" value="Cytochrome P450"/>
    <property type="match status" value="1"/>
</dbReference>
<dbReference type="PRINTS" id="PR00359">
    <property type="entry name" value="BP450"/>
</dbReference>
<comment type="pathway">
    <text evidence="13">Steroid metabolism; cholesterol degradation.</text>
</comment>
<evidence type="ECO:0000256" key="18">
    <source>
        <dbReference type="RuleBase" id="RU000461"/>
    </source>
</evidence>
<evidence type="ECO:0000313" key="20">
    <source>
        <dbReference type="Proteomes" id="UP000466785"/>
    </source>
</evidence>
<dbReference type="AlphaFoldDB" id="A0A6N4VGI2"/>
<keyword evidence="10" id="KW-0443">Lipid metabolism</keyword>
<keyword evidence="11" id="KW-1207">Sterol metabolism</keyword>
<dbReference type="EMBL" id="AP022570">
    <property type="protein sequence ID" value="BBX53273.1"/>
    <property type="molecule type" value="Genomic_DNA"/>
</dbReference>
<evidence type="ECO:0000256" key="10">
    <source>
        <dbReference type="ARBA" id="ARBA00023098"/>
    </source>
</evidence>
<dbReference type="PANTHER" id="PTHR46696">
    <property type="entry name" value="P450, PUTATIVE (EUROFUNG)-RELATED"/>
    <property type="match status" value="1"/>
</dbReference>
<evidence type="ECO:0000256" key="16">
    <source>
        <dbReference type="ARBA" id="ARBA00082981"/>
    </source>
</evidence>
<dbReference type="Proteomes" id="UP000466785">
    <property type="component" value="Chromosome"/>
</dbReference>
<dbReference type="GO" id="GO:0005506">
    <property type="term" value="F:iron ion binding"/>
    <property type="evidence" value="ECO:0007669"/>
    <property type="project" value="InterPro"/>
</dbReference>
<keyword evidence="8 18" id="KW-0408">Iron</keyword>
<evidence type="ECO:0000256" key="11">
    <source>
        <dbReference type="ARBA" id="ARBA00023166"/>
    </source>
</evidence>
<evidence type="ECO:0000256" key="17">
    <source>
        <dbReference type="ARBA" id="ARBA00083909"/>
    </source>
</evidence>
<evidence type="ECO:0000256" key="8">
    <source>
        <dbReference type="ARBA" id="ARBA00023004"/>
    </source>
</evidence>
<dbReference type="KEGG" id="mpof:MPOR_42990"/>
<dbReference type="InterPro" id="IPR036396">
    <property type="entry name" value="Cyt_P450_sf"/>
</dbReference>
<sequence>MTATELVFDPFSEEFFNGPWEIYRRLREEAPVYYNAEHDFYALSRHADVAAAFKDHETFSSAYGLDLAMVKSGEPVPMKMIILMDPPEHRKMRSLVNKVFTPRQIANLKPMVVGTIDRCFTAADPQRFDVVQEFAAFFPVEVITQMLGVPAERRQQVRQWVDTSLHREPGQIEMSAEGQQAIAEAMALYYELIQQRRAEPQDDMFTRLVQAEIEREDGQKESLDDFEIAGFATLLGGAGAETVTKLIGNAAVTFAQNPDQWQKLLDDRDKIPAAVEELLRYEAPAQYNVRRSMKEVTLHGVTIPAGKPVFLLGGSANRDPEAFTDADKFDIDRDRTEAQNLGFGYGVHSCLGAALARMESAIALERLLDFMPRHEVLWDGCRRVAMQNVAGWSHVPVRVLR</sequence>
<evidence type="ECO:0000256" key="3">
    <source>
        <dbReference type="ARBA" id="ARBA00022548"/>
    </source>
</evidence>
<evidence type="ECO:0000256" key="6">
    <source>
        <dbReference type="ARBA" id="ARBA00022963"/>
    </source>
</evidence>
<organism evidence="19 20">
    <name type="scientific">Mycolicibacterium poriferae</name>
    <dbReference type="NCBI Taxonomy" id="39694"/>
    <lineage>
        <taxon>Bacteria</taxon>
        <taxon>Bacillati</taxon>
        <taxon>Actinomycetota</taxon>
        <taxon>Actinomycetes</taxon>
        <taxon>Mycobacteriales</taxon>
        <taxon>Mycobacteriaceae</taxon>
        <taxon>Mycolicibacterium</taxon>
    </lineage>
</organism>
<name>A0A6N4VGI2_9MYCO</name>
<proteinExistence type="inferred from homology"/>
<keyword evidence="4 18" id="KW-0349">Heme</keyword>
<evidence type="ECO:0000256" key="13">
    <source>
        <dbReference type="ARBA" id="ARBA00049645"/>
    </source>
</evidence>
<evidence type="ECO:0000256" key="14">
    <source>
        <dbReference type="ARBA" id="ARBA00070775"/>
    </source>
</evidence>
<keyword evidence="7 18" id="KW-0560">Oxidoreductase</keyword>
<protein>
    <recommendedName>
        <fullName evidence="14">Steroid C26-monooxygenase</fullName>
    </recommendedName>
    <alternativeName>
        <fullName evidence="15">Cholest-4-en-3-one C26-monooxygenase</fullName>
    </alternativeName>
    <alternativeName>
        <fullName evidence="17">Cholesterol C26-monooxygenase</fullName>
    </alternativeName>
    <alternativeName>
        <fullName evidence="16">Steroid C27-monooxygenase</fullName>
    </alternativeName>
</protein>
<evidence type="ECO:0000313" key="19">
    <source>
        <dbReference type="EMBL" id="BBX53273.1"/>
    </source>
</evidence>
<dbReference type="Gene3D" id="1.10.630.10">
    <property type="entry name" value="Cytochrome P450"/>
    <property type="match status" value="1"/>
</dbReference>
<accession>A0A6N4VGI2</accession>
<evidence type="ECO:0000256" key="4">
    <source>
        <dbReference type="ARBA" id="ARBA00022617"/>
    </source>
</evidence>
<keyword evidence="6" id="KW-0442">Lipid degradation</keyword>
<evidence type="ECO:0000256" key="12">
    <source>
        <dbReference type="ARBA" id="ARBA00023221"/>
    </source>
</evidence>
<evidence type="ECO:0000256" key="7">
    <source>
        <dbReference type="ARBA" id="ARBA00023002"/>
    </source>
</evidence>
<dbReference type="GO" id="GO:0006707">
    <property type="term" value="P:cholesterol catabolic process"/>
    <property type="evidence" value="ECO:0007669"/>
    <property type="project" value="TreeGrafter"/>
</dbReference>
<dbReference type="FunFam" id="1.10.630.10:FF:000018">
    <property type="entry name" value="Cytochrome P450 monooxygenase"/>
    <property type="match status" value="1"/>
</dbReference>
<dbReference type="GO" id="GO:0008395">
    <property type="term" value="F:steroid hydroxylase activity"/>
    <property type="evidence" value="ECO:0007669"/>
    <property type="project" value="TreeGrafter"/>
</dbReference>
<evidence type="ECO:0000256" key="2">
    <source>
        <dbReference type="ARBA" id="ARBA00010617"/>
    </source>
</evidence>
<dbReference type="InterPro" id="IPR001128">
    <property type="entry name" value="Cyt_P450"/>
</dbReference>
<keyword evidence="20" id="KW-1185">Reference proteome</keyword>
<dbReference type="Pfam" id="PF00067">
    <property type="entry name" value="p450"/>
    <property type="match status" value="1"/>
</dbReference>
<evidence type="ECO:0000256" key="1">
    <source>
        <dbReference type="ARBA" id="ARBA00001971"/>
    </source>
</evidence>
<dbReference type="InterPro" id="IPR017972">
    <property type="entry name" value="Cyt_P450_CS"/>
</dbReference>
<dbReference type="PANTHER" id="PTHR46696:SF4">
    <property type="entry name" value="BIOTIN BIOSYNTHESIS CYTOCHROME P450"/>
    <property type="match status" value="1"/>
</dbReference>
<dbReference type="GO" id="GO:0036199">
    <property type="term" value="F:cholest-4-en-3-one 26-monooxygenase activity"/>
    <property type="evidence" value="ECO:0007669"/>
    <property type="project" value="TreeGrafter"/>
</dbReference>
<keyword evidence="12" id="KW-0753">Steroid metabolism</keyword>